<dbReference type="Proteomes" id="UP000518315">
    <property type="component" value="Unassembled WGS sequence"/>
</dbReference>
<feature type="region of interest" description="Disordered" evidence="1">
    <location>
        <begin position="1"/>
        <end position="21"/>
    </location>
</feature>
<reference evidence="2 3" key="1">
    <citation type="submission" date="2020-08" db="EMBL/GenBank/DDBJ databases">
        <title>Genomic Encyclopedia of Type Strains, Phase III (KMG-III): the genomes of soil and plant-associated and newly described type strains.</title>
        <authorList>
            <person name="Whitman W."/>
        </authorList>
    </citation>
    <scope>NUCLEOTIDE SEQUENCE [LARGE SCALE GENOMIC DNA]</scope>
    <source>
        <strain evidence="2 3">CECT 4113</strain>
    </source>
</reference>
<organism evidence="2 3">
    <name type="scientific">Rhizobium pisi</name>
    <dbReference type="NCBI Taxonomy" id="574561"/>
    <lineage>
        <taxon>Bacteria</taxon>
        <taxon>Pseudomonadati</taxon>
        <taxon>Pseudomonadota</taxon>
        <taxon>Alphaproteobacteria</taxon>
        <taxon>Hyphomicrobiales</taxon>
        <taxon>Rhizobiaceae</taxon>
        <taxon>Rhizobium/Agrobacterium group</taxon>
        <taxon>Rhizobium</taxon>
    </lineage>
</organism>
<dbReference type="EMBL" id="JACHXH010000005">
    <property type="protein sequence ID" value="MBB3134221.1"/>
    <property type="molecule type" value="Genomic_DNA"/>
</dbReference>
<evidence type="ECO:0000313" key="3">
    <source>
        <dbReference type="Proteomes" id="UP000518315"/>
    </source>
</evidence>
<dbReference type="RefSeq" id="WP_164737614.1">
    <property type="nucleotide sequence ID" value="NZ_JACHXH010000005.1"/>
</dbReference>
<dbReference type="AlphaFoldDB" id="A0A7W5BJX9"/>
<proteinExistence type="predicted"/>
<evidence type="ECO:0000313" key="2">
    <source>
        <dbReference type="EMBL" id="MBB3134221.1"/>
    </source>
</evidence>
<keyword evidence="3" id="KW-1185">Reference proteome</keyword>
<accession>A0A7W5BJX9</accession>
<gene>
    <name evidence="2" type="ORF">FHS26_001937</name>
</gene>
<evidence type="ECO:0000256" key="1">
    <source>
        <dbReference type="SAM" id="MobiDB-lite"/>
    </source>
</evidence>
<protein>
    <submittedName>
        <fullName evidence="2">Uncharacterized protein</fullName>
    </submittedName>
</protein>
<name>A0A7W5BJX9_9HYPH</name>
<comment type="caution">
    <text evidence="2">The sequence shown here is derived from an EMBL/GenBank/DDBJ whole genome shotgun (WGS) entry which is preliminary data.</text>
</comment>
<sequence>MTVSADIENGAGAASDDSPAPFEEDIADFYETLLVPATVRSPANRTIPTIVILFYNHS</sequence>